<evidence type="ECO:0000256" key="1">
    <source>
        <dbReference type="ARBA" id="ARBA00005298"/>
    </source>
</evidence>
<feature type="region of interest" description="Disordered" evidence="2">
    <location>
        <begin position="329"/>
        <end position="367"/>
    </location>
</feature>
<protein>
    <submittedName>
        <fullName evidence="4">Arrestin domain-containing protein 3</fullName>
    </submittedName>
</protein>
<dbReference type="PANTHER" id="PTHR11188">
    <property type="entry name" value="ARRESTIN DOMAIN CONTAINING PROTEIN"/>
    <property type="match status" value="1"/>
</dbReference>
<organism evidence="4 5">
    <name type="scientific">Acropora cervicornis</name>
    <name type="common">Staghorn coral</name>
    <dbReference type="NCBI Taxonomy" id="6130"/>
    <lineage>
        <taxon>Eukaryota</taxon>
        <taxon>Metazoa</taxon>
        <taxon>Cnidaria</taxon>
        <taxon>Anthozoa</taxon>
        <taxon>Hexacorallia</taxon>
        <taxon>Scleractinia</taxon>
        <taxon>Astrocoeniina</taxon>
        <taxon>Acroporidae</taxon>
        <taxon>Acropora</taxon>
    </lineage>
</organism>
<comment type="caution">
    <text evidence="4">The sequence shown here is derived from an EMBL/GenBank/DDBJ whole genome shotgun (WGS) entry which is preliminary data.</text>
</comment>
<proteinExistence type="inferred from homology"/>
<evidence type="ECO:0000313" key="4">
    <source>
        <dbReference type="EMBL" id="KAK2551811.1"/>
    </source>
</evidence>
<evidence type="ECO:0000259" key="3">
    <source>
        <dbReference type="SMART" id="SM01017"/>
    </source>
</evidence>
<evidence type="ECO:0000256" key="2">
    <source>
        <dbReference type="SAM" id="MobiDB-lite"/>
    </source>
</evidence>
<dbReference type="Pfam" id="PF02752">
    <property type="entry name" value="Arrestin_C"/>
    <property type="match status" value="1"/>
</dbReference>
<dbReference type="GO" id="GO:0005737">
    <property type="term" value="C:cytoplasm"/>
    <property type="evidence" value="ECO:0007669"/>
    <property type="project" value="TreeGrafter"/>
</dbReference>
<dbReference type="Pfam" id="PF00339">
    <property type="entry name" value="Arrestin_N"/>
    <property type="match status" value="1"/>
</dbReference>
<dbReference type="InterPro" id="IPR011022">
    <property type="entry name" value="Arrestin_C-like"/>
</dbReference>
<keyword evidence="5" id="KW-1185">Reference proteome</keyword>
<dbReference type="PANTHER" id="PTHR11188:SF17">
    <property type="entry name" value="FI21816P1"/>
    <property type="match status" value="1"/>
</dbReference>
<dbReference type="InterPro" id="IPR014756">
    <property type="entry name" value="Ig_E-set"/>
</dbReference>
<comment type="similarity">
    <text evidence="1">Belongs to the arrestin family.</text>
</comment>
<reference evidence="4" key="2">
    <citation type="journal article" date="2023" name="Science">
        <title>Genomic signatures of disease resistance in endangered staghorn corals.</title>
        <authorList>
            <person name="Vollmer S.V."/>
            <person name="Selwyn J.D."/>
            <person name="Despard B.A."/>
            <person name="Roesel C.L."/>
        </authorList>
    </citation>
    <scope>NUCLEOTIDE SEQUENCE</scope>
    <source>
        <strain evidence="4">K2</strain>
    </source>
</reference>
<feature type="compositionally biased region" description="Acidic residues" evidence="2">
    <location>
        <begin position="333"/>
        <end position="343"/>
    </location>
</feature>
<dbReference type="Proteomes" id="UP001249851">
    <property type="component" value="Unassembled WGS sequence"/>
</dbReference>
<dbReference type="GO" id="GO:0015031">
    <property type="term" value="P:protein transport"/>
    <property type="evidence" value="ECO:0007669"/>
    <property type="project" value="TreeGrafter"/>
</dbReference>
<reference evidence="4" key="1">
    <citation type="journal article" date="2023" name="G3 (Bethesda)">
        <title>Whole genome assembly and annotation of the endangered Caribbean coral Acropora cervicornis.</title>
        <authorList>
            <person name="Selwyn J.D."/>
            <person name="Vollmer S.V."/>
        </authorList>
    </citation>
    <scope>NUCLEOTIDE SEQUENCE</scope>
    <source>
        <strain evidence="4">K2</strain>
    </source>
</reference>
<evidence type="ECO:0000313" key="5">
    <source>
        <dbReference type="Proteomes" id="UP001249851"/>
    </source>
</evidence>
<dbReference type="SUPFAM" id="SSF81296">
    <property type="entry name" value="E set domains"/>
    <property type="match status" value="2"/>
</dbReference>
<sequence>MANLFVITLAEHKQVFQPGEIISGALLLNTDQALTLRGVRIELNGLGHVRIRSGKVTYEKKMTYLAEQAILLGRGPFQGGSDSTLQPGNYSFPFQFSLPPHSLPTSFEGVYGNIRYWLHAVVDRPWRKNLQADSPIFIVERVQIRDATLLQPSVKNEDRTLGLVCCPAGQLFARARIERSAFCPGEKIWITGHISNQSSKQVTGTEVQLVQKTIYKAPQDTTRKETDKLYVVKNEQGFAPGEEGDVQFDSFTIPSAQPTTQGFDCIDILYEIRVIVRVAKAFNSDITFPVVMTSEPPCVRPSIDPVLSQHIYRALADYLVARASADLANNETGQEETEAEIGEDASNHTGAQLDSGSGKPYRYSRMV</sequence>
<dbReference type="SMART" id="SM01017">
    <property type="entry name" value="Arrestin_C"/>
    <property type="match status" value="1"/>
</dbReference>
<dbReference type="Gene3D" id="2.60.40.640">
    <property type="match status" value="2"/>
</dbReference>
<feature type="domain" description="Arrestin C-terminal-like" evidence="3">
    <location>
        <begin position="167"/>
        <end position="297"/>
    </location>
</feature>
<accession>A0AAD9PZQ3</accession>
<gene>
    <name evidence="4" type="ORF">P5673_027233</name>
</gene>
<dbReference type="EMBL" id="JARQWQ010000093">
    <property type="protein sequence ID" value="KAK2551811.1"/>
    <property type="molecule type" value="Genomic_DNA"/>
</dbReference>
<dbReference type="InterPro" id="IPR011021">
    <property type="entry name" value="Arrestin-like_N"/>
</dbReference>
<dbReference type="InterPro" id="IPR050357">
    <property type="entry name" value="Arrestin_domain-protein"/>
</dbReference>
<dbReference type="InterPro" id="IPR014752">
    <property type="entry name" value="Arrestin-like_C"/>
</dbReference>
<name>A0AAD9PZQ3_ACRCE</name>
<dbReference type="AlphaFoldDB" id="A0AAD9PZQ3"/>